<dbReference type="EMBL" id="JBHLVO010000032">
    <property type="protein sequence ID" value="MFC0274293.1"/>
    <property type="molecule type" value="Genomic_DNA"/>
</dbReference>
<feature type="domain" description="7,8-dihydro-6-hydroxymethylpterin-pyrophosphokinase" evidence="9">
    <location>
        <begin position="6"/>
        <end position="133"/>
    </location>
</feature>
<dbReference type="CDD" id="cd00483">
    <property type="entry name" value="HPPK"/>
    <property type="match status" value="1"/>
</dbReference>
<dbReference type="Pfam" id="PF01288">
    <property type="entry name" value="HPPK"/>
    <property type="match status" value="1"/>
</dbReference>
<evidence type="ECO:0000256" key="4">
    <source>
        <dbReference type="ARBA" id="ARBA00022679"/>
    </source>
</evidence>
<evidence type="ECO:0000256" key="7">
    <source>
        <dbReference type="ARBA" id="ARBA00022840"/>
    </source>
</evidence>
<evidence type="ECO:0000256" key="2">
    <source>
        <dbReference type="ARBA" id="ARBA00005051"/>
    </source>
</evidence>
<keyword evidence="7" id="KW-0067">ATP-binding</keyword>
<dbReference type="NCBIfam" id="TIGR01498">
    <property type="entry name" value="folK"/>
    <property type="match status" value="1"/>
</dbReference>
<comment type="catalytic activity">
    <reaction evidence="1">
        <text>6-hydroxymethyl-7,8-dihydropterin + ATP = (7,8-dihydropterin-6-yl)methyl diphosphate + AMP + H(+)</text>
        <dbReference type="Rhea" id="RHEA:11412"/>
        <dbReference type="ChEBI" id="CHEBI:15378"/>
        <dbReference type="ChEBI" id="CHEBI:30616"/>
        <dbReference type="ChEBI" id="CHEBI:44841"/>
        <dbReference type="ChEBI" id="CHEBI:72950"/>
        <dbReference type="ChEBI" id="CHEBI:456215"/>
        <dbReference type="EC" id="2.7.6.3"/>
    </reaction>
</comment>
<dbReference type="RefSeq" id="WP_378938380.1">
    <property type="nucleotide sequence ID" value="NZ_JBHLVO010000032.1"/>
</dbReference>
<evidence type="ECO:0000256" key="5">
    <source>
        <dbReference type="ARBA" id="ARBA00022741"/>
    </source>
</evidence>
<comment type="caution">
    <text evidence="10">The sequence shown here is derived from an EMBL/GenBank/DDBJ whole genome shotgun (WGS) entry which is preliminary data.</text>
</comment>
<dbReference type="Proteomes" id="UP001589854">
    <property type="component" value="Unassembled WGS sequence"/>
</dbReference>
<proteinExistence type="predicted"/>
<dbReference type="Gene3D" id="3.30.70.560">
    <property type="entry name" value="7,8-Dihydro-6-hydroxymethylpterin-pyrophosphokinase HPPK"/>
    <property type="match status" value="1"/>
</dbReference>
<evidence type="ECO:0000256" key="6">
    <source>
        <dbReference type="ARBA" id="ARBA00022777"/>
    </source>
</evidence>
<organism evidence="10 11">
    <name type="scientific">Metabacillus herbersteinensis</name>
    <dbReference type="NCBI Taxonomy" id="283816"/>
    <lineage>
        <taxon>Bacteria</taxon>
        <taxon>Bacillati</taxon>
        <taxon>Bacillota</taxon>
        <taxon>Bacilli</taxon>
        <taxon>Bacillales</taxon>
        <taxon>Bacillaceae</taxon>
        <taxon>Metabacillus</taxon>
    </lineage>
</organism>
<evidence type="ECO:0000313" key="11">
    <source>
        <dbReference type="Proteomes" id="UP001589854"/>
    </source>
</evidence>
<keyword evidence="6" id="KW-0418">Kinase</keyword>
<keyword evidence="8" id="KW-0289">Folate biosynthesis</keyword>
<dbReference type="EC" id="2.7.6.3" evidence="3"/>
<dbReference type="SUPFAM" id="SSF55083">
    <property type="entry name" value="6-hydroxymethyl-7,8-dihydropterin pyrophosphokinase, HPPK"/>
    <property type="match status" value="1"/>
</dbReference>
<keyword evidence="4 10" id="KW-0808">Transferase</keyword>
<protein>
    <recommendedName>
        <fullName evidence="3">2-amino-4-hydroxy-6-hydroxymethyldihydropteridine diphosphokinase</fullName>
        <ecNumber evidence="3">2.7.6.3</ecNumber>
    </recommendedName>
</protein>
<keyword evidence="11" id="KW-1185">Reference proteome</keyword>
<comment type="pathway">
    <text evidence="2">Cofactor biosynthesis; tetrahydrofolate biosynthesis; 2-amino-4-hydroxy-6-hydroxymethyl-7,8-dihydropteridine diphosphate from 7,8-dihydroneopterin triphosphate: step 4/4.</text>
</comment>
<dbReference type="PANTHER" id="PTHR43071:SF1">
    <property type="entry name" value="2-AMINO-4-HYDROXY-6-HYDROXYMETHYLDIHYDROPTERIDINE PYROPHOSPHOKINASE"/>
    <property type="match status" value="1"/>
</dbReference>
<name>A0ABV6GKS5_9BACI</name>
<evidence type="ECO:0000256" key="8">
    <source>
        <dbReference type="ARBA" id="ARBA00022909"/>
    </source>
</evidence>
<evidence type="ECO:0000259" key="9">
    <source>
        <dbReference type="Pfam" id="PF01288"/>
    </source>
</evidence>
<reference evidence="10 11" key="1">
    <citation type="submission" date="2024-09" db="EMBL/GenBank/DDBJ databases">
        <authorList>
            <person name="Sun Q."/>
            <person name="Mori K."/>
        </authorList>
    </citation>
    <scope>NUCLEOTIDE SEQUENCE [LARGE SCALE GENOMIC DNA]</scope>
    <source>
        <strain evidence="10 11">CCM 7228</strain>
    </source>
</reference>
<sequence>MNNEAYLALGSNMGDRELYLKNALISLSNNSSIEIVNISSIYETDPVGYTDQSEFLNMVIHIKTDLTAFELLKVTQTIEKKLERKRDVEWGPRTLDLDILLYNHENIETEQLIVPHPRMFERSFVLVPLFELNSNAVNPTTEVLVSVIIEQLSDKKGVRIWKQKNGEDVFALTES</sequence>
<dbReference type="InterPro" id="IPR000550">
    <property type="entry name" value="Hppk"/>
</dbReference>
<dbReference type="PANTHER" id="PTHR43071">
    <property type="entry name" value="2-AMINO-4-HYDROXY-6-HYDROXYMETHYLDIHYDROPTERIDINE PYROPHOSPHOKINASE"/>
    <property type="match status" value="1"/>
</dbReference>
<gene>
    <name evidence="10" type="primary">folK</name>
    <name evidence="10" type="ORF">ACFFIX_23375</name>
</gene>
<evidence type="ECO:0000256" key="1">
    <source>
        <dbReference type="ARBA" id="ARBA00000198"/>
    </source>
</evidence>
<evidence type="ECO:0000256" key="3">
    <source>
        <dbReference type="ARBA" id="ARBA00013253"/>
    </source>
</evidence>
<dbReference type="InterPro" id="IPR035907">
    <property type="entry name" value="Hppk_sf"/>
</dbReference>
<dbReference type="GO" id="GO:0003848">
    <property type="term" value="F:2-amino-4-hydroxy-6-hydroxymethyldihydropteridine diphosphokinase activity"/>
    <property type="evidence" value="ECO:0007669"/>
    <property type="project" value="UniProtKB-EC"/>
</dbReference>
<accession>A0ABV6GKS5</accession>
<keyword evidence="5" id="KW-0547">Nucleotide-binding</keyword>
<evidence type="ECO:0000313" key="10">
    <source>
        <dbReference type="EMBL" id="MFC0274293.1"/>
    </source>
</evidence>